<proteinExistence type="predicted"/>
<dbReference type="EMBL" id="JAAEBW010000014">
    <property type="protein sequence ID" value="MBM1197307.1"/>
    <property type="molecule type" value="Genomic_DNA"/>
</dbReference>
<gene>
    <name evidence="1" type="ORF">GYN02_19270</name>
</gene>
<sequence length="97" mass="11423">VYAFFWYVYHVMTFWTLPNRLVEWEIKRIAKVGRRALPEAMREWSKPLPPEHRATPSHDLLRLSANVRALQQRSPQRDITDIFAEVYRAEPDASDGG</sequence>
<accession>A0ABS1ZLE9</accession>
<keyword evidence="2" id="KW-1185">Reference proteome</keyword>
<comment type="caution">
    <text evidence="1">The sequence shown here is derived from an EMBL/GenBank/DDBJ whole genome shotgun (WGS) entry which is preliminary data.</text>
</comment>
<reference evidence="1 2" key="1">
    <citation type="submission" date="2020-01" db="EMBL/GenBank/DDBJ databases">
        <title>Comparative genomics of meat spoilage bacteria.</title>
        <authorList>
            <person name="Hilgarth M."/>
            <person name="Vogel R.F."/>
        </authorList>
    </citation>
    <scope>NUCLEOTIDE SEQUENCE [LARGE SCALE GENOMIC DNA]</scope>
    <source>
        <strain evidence="1 2">TMW2.2077</strain>
    </source>
</reference>
<protein>
    <submittedName>
        <fullName evidence="1">Uncharacterized protein</fullName>
    </submittedName>
</protein>
<evidence type="ECO:0000313" key="1">
    <source>
        <dbReference type="EMBL" id="MBM1197307.1"/>
    </source>
</evidence>
<organism evidence="1 2">
    <name type="scientific">Pseudomonas weihenstephanensis</name>
    <dbReference type="NCBI Taxonomy" id="1608994"/>
    <lineage>
        <taxon>Bacteria</taxon>
        <taxon>Pseudomonadati</taxon>
        <taxon>Pseudomonadota</taxon>
        <taxon>Gammaproteobacteria</taxon>
        <taxon>Pseudomonadales</taxon>
        <taxon>Pseudomonadaceae</taxon>
        <taxon>Pseudomonas</taxon>
    </lineage>
</organism>
<evidence type="ECO:0000313" key="2">
    <source>
        <dbReference type="Proteomes" id="UP000809529"/>
    </source>
</evidence>
<dbReference type="Proteomes" id="UP000809529">
    <property type="component" value="Unassembled WGS sequence"/>
</dbReference>
<feature type="non-terminal residue" evidence="1">
    <location>
        <position position="1"/>
    </location>
</feature>
<name>A0ABS1ZLE9_9PSED</name>